<dbReference type="OrthoDB" id="5242051at2759"/>
<reference evidence="2 3" key="1">
    <citation type="journal article" date="2014" name="BMC Genomics">
        <title>Comparative genome sequencing reveals chemotype-specific gene clusters in the toxigenic black mold Stachybotrys.</title>
        <authorList>
            <person name="Semeiks J."/>
            <person name="Borek D."/>
            <person name="Otwinowski Z."/>
            <person name="Grishin N.V."/>
        </authorList>
    </citation>
    <scope>NUCLEOTIDE SEQUENCE [LARGE SCALE GENOMIC DNA]</scope>
    <source>
        <strain evidence="3">CBS 109288 / IBT 7711</strain>
    </source>
</reference>
<keyword evidence="1" id="KW-0812">Transmembrane</keyword>
<sequence length="263" mass="28568">MALFVGWSRAESRFNATLASRQLSADDFIDITTMPVECGTVGCESYSEPSLDACLPSEDLCPDNGCGPQLYVRDCYCNLQTGIYCAWACPWDPWFAMEDWFAESCPGSPAVTLDLSGLPTCARECLYDAIFESGCLTLSSNCFCAIGELFDCHSGCRTSEELSQLADWLQFACSIDDDMASTAVQGGVFTLGDETIEPQDRESIAVTSSRWRPSWDEIFIFVVIGITGSVGLGLWIFSCMVGRKQGKGDGNTVEVVSTAVLNP</sequence>
<dbReference type="Proteomes" id="UP000028045">
    <property type="component" value="Unassembled WGS sequence"/>
</dbReference>
<keyword evidence="3" id="KW-1185">Reference proteome</keyword>
<evidence type="ECO:0000313" key="3">
    <source>
        <dbReference type="Proteomes" id="UP000028045"/>
    </source>
</evidence>
<gene>
    <name evidence="2" type="ORF">S7711_10960</name>
</gene>
<name>A0A084BB13_STACB</name>
<dbReference type="AlphaFoldDB" id="A0A084BB13"/>
<evidence type="ECO:0000256" key="1">
    <source>
        <dbReference type="SAM" id="Phobius"/>
    </source>
</evidence>
<dbReference type="HOGENOM" id="CLU_085821_0_0_1"/>
<accession>A0A084BB13</accession>
<feature type="transmembrane region" description="Helical" evidence="1">
    <location>
        <begin position="218"/>
        <end position="237"/>
    </location>
</feature>
<keyword evidence="1" id="KW-0472">Membrane</keyword>
<organism evidence="2 3">
    <name type="scientific">Stachybotrys chartarum (strain CBS 109288 / IBT 7711)</name>
    <name type="common">Toxic black mold</name>
    <name type="synonym">Stilbospora chartarum</name>
    <dbReference type="NCBI Taxonomy" id="1280523"/>
    <lineage>
        <taxon>Eukaryota</taxon>
        <taxon>Fungi</taxon>
        <taxon>Dikarya</taxon>
        <taxon>Ascomycota</taxon>
        <taxon>Pezizomycotina</taxon>
        <taxon>Sordariomycetes</taxon>
        <taxon>Hypocreomycetidae</taxon>
        <taxon>Hypocreales</taxon>
        <taxon>Stachybotryaceae</taxon>
        <taxon>Stachybotrys</taxon>
    </lineage>
</organism>
<protein>
    <submittedName>
        <fullName evidence="2">Uncharacterized protein</fullName>
    </submittedName>
</protein>
<proteinExistence type="predicted"/>
<evidence type="ECO:0000313" key="2">
    <source>
        <dbReference type="EMBL" id="KEY74742.1"/>
    </source>
</evidence>
<keyword evidence="1" id="KW-1133">Transmembrane helix</keyword>
<dbReference type="EMBL" id="KL647495">
    <property type="protein sequence ID" value="KEY74742.1"/>
    <property type="molecule type" value="Genomic_DNA"/>
</dbReference>